<proteinExistence type="predicted"/>
<evidence type="ECO:0000256" key="5">
    <source>
        <dbReference type="ARBA" id="ARBA00023136"/>
    </source>
</evidence>
<feature type="transmembrane region" description="Helical" evidence="7">
    <location>
        <begin position="360"/>
        <end position="382"/>
    </location>
</feature>
<dbReference type="STRING" id="1814289.SAMN05216410_3287"/>
<reference evidence="8 9" key="1">
    <citation type="submission" date="2016-09" db="EMBL/GenBank/DDBJ databases">
        <authorList>
            <person name="Capua I."/>
            <person name="De Benedictis P."/>
            <person name="Joannis T."/>
            <person name="Lombin L.H."/>
            <person name="Cattoli G."/>
        </authorList>
    </citation>
    <scope>NUCLEOTIDE SEQUENCE [LARGE SCALE GENOMIC DNA]</scope>
    <source>
        <strain evidence="8 9">ISLP-3</strain>
    </source>
</reference>
<evidence type="ECO:0000256" key="1">
    <source>
        <dbReference type="ARBA" id="ARBA00004651"/>
    </source>
</evidence>
<dbReference type="OrthoDB" id="4368225at2"/>
<dbReference type="PANTHER" id="PTHR23513:SF18">
    <property type="entry name" value="INTEGRAL MEMBRANE PROTEIN"/>
    <property type="match status" value="1"/>
</dbReference>
<sequence length="438" mass="44262">MAHPLTNPVYRRLFAAQVVSLVGTGLATVALSLFAFDLAGETGGSAGQILGTAFAIKMVAYVTVAPLAATALARLPPRSVLVAADLVRCTAAIMLPFVNQVWQVYLLVAVLQAASATFTPTFQAVVPRVLPAPGEYTAALSLARVAEDLEAVLSPVLAGALLLVVATPTLFVGTAVGFAASALLVLSVFLPKPVPHAVPDAGTNAGEGRLSFGARMLGGLTLMLRSTPLRASVVLNLAVASAGAFVLVQTVVIVRETYGFGASAVPLALASNGLGSILMAAMLPRVLAARSERTVMLSGAAILVVSMALVPVVLGARPQSGLVALCGLWALVGVGWAAAETPVGRLIQAEIPAADLPAAFAAQFSLSHACWLLTYPLAGWLGSRSLTSAAWVLAAIALVSSAVAAVMWLRAEPAAGPGAGGGGDLDASLGTDPRSVTA</sequence>
<comment type="subcellular location">
    <subcellularLocation>
        <location evidence="1">Cell membrane</location>
        <topology evidence="1">Multi-pass membrane protein</topology>
    </subcellularLocation>
</comment>
<name>A0A1G6ULE2_9MICO</name>
<evidence type="ECO:0000256" key="3">
    <source>
        <dbReference type="ARBA" id="ARBA00022692"/>
    </source>
</evidence>
<evidence type="ECO:0000313" key="9">
    <source>
        <dbReference type="Proteomes" id="UP000199039"/>
    </source>
</evidence>
<feature type="transmembrane region" description="Helical" evidence="7">
    <location>
        <begin position="388"/>
        <end position="409"/>
    </location>
</feature>
<dbReference type="Proteomes" id="UP000199039">
    <property type="component" value="Unassembled WGS sequence"/>
</dbReference>
<dbReference type="RefSeq" id="WP_093185253.1">
    <property type="nucleotide sequence ID" value="NZ_FMYH01000007.1"/>
</dbReference>
<dbReference type="InterPro" id="IPR011701">
    <property type="entry name" value="MFS"/>
</dbReference>
<gene>
    <name evidence="8" type="ORF">SAMN05216410_3287</name>
</gene>
<keyword evidence="4 7" id="KW-1133">Transmembrane helix</keyword>
<keyword evidence="5 7" id="KW-0472">Membrane</keyword>
<feature type="transmembrane region" description="Helical" evidence="7">
    <location>
        <begin position="260"/>
        <end position="283"/>
    </location>
</feature>
<keyword evidence="9" id="KW-1185">Reference proteome</keyword>
<evidence type="ECO:0000256" key="2">
    <source>
        <dbReference type="ARBA" id="ARBA00022475"/>
    </source>
</evidence>
<dbReference type="Pfam" id="PF07690">
    <property type="entry name" value="MFS_1"/>
    <property type="match status" value="1"/>
</dbReference>
<accession>A0A1G6ULE2</accession>
<organism evidence="8 9">
    <name type="scientific">Sanguibacter gelidistatuariae</name>
    <dbReference type="NCBI Taxonomy" id="1814289"/>
    <lineage>
        <taxon>Bacteria</taxon>
        <taxon>Bacillati</taxon>
        <taxon>Actinomycetota</taxon>
        <taxon>Actinomycetes</taxon>
        <taxon>Micrococcales</taxon>
        <taxon>Sanguibacteraceae</taxon>
        <taxon>Sanguibacter</taxon>
    </lineage>
</organism>
<dbReference type="EMBL" id="FMYH01000007">
    <property type="protein sequence ID" value="SDD42099.1"/>
    <property type="molecule type" value="Genomic_DNA"/>
</dbReference>
<protein>
    <submittedName>
        <fullName evidence="8">Major Facilitator Superfamily protein</fullName>
    </submittedName>
</protein>
<dbReference type="GO" id="GO:0005886">
    <property type="term" value="C:plasma membrane"/>
    <property type="evidence" value="ECO:0007669"/>
    <property type="project" value="UniProtKB-SubCell"/>
</dbReference>
<feature type="transmembrane region" description="Helical" evidence="7">
    <location>
        <begin position="12"/>
        <end position="36"/>
    </location>
</feature>
<evidence type="ECO:0000256" key="7">
    <source>
        <dbReference type="SAM" id="Phobius"/>
    </source>
</evidence>
<keyword evidence="2" id="KW-1003">Cell membrane</keyword>
<feature type="transmembrane region" description="Helical" evidence="7">
    <location>
        <begin position="295"/>
        <end position="314"/>
    </location>
</feature>
<dbReference type="SUPFAM" id="SSF103473">
    <property type="entry name" value="MFS general substrate transporter"/>
    <property type="match status" value="1"/>
</dbReference>
<feature type="region of interest" description="Disordered" evidence="6">
    <location>
        <begin position="417"/>
        <end position="438"/>
    </location>
</feature>
<dbReference type="InterPro" id="IPR036259">
    <property type="entry name" value="MFS_trans_sf"/>
</dbReference>
<dbReference type="PANTHER" id="PTHR23513">
    <property type="entry name" value="INTEGRAL MEMBRANE EFFLUX PROTEIN-RELATED"/>
    <property type="match status" value="1"/>
</dbReference>
<evidence type="ECO:0000256" key="6">
    <source>
        <dbReference type="SAM" id="MobiDB-lite"/>
    </source>
</evidence>
<feature type="transmembrane region" description="Helical" evidence="7">
    <location>
        <begin position="233"/>
        <end position="254"/>
    </location>
</feature>
<feature type="transmembrane region" description="Helical" evidence="7">
    <location>
        <begin position="48"/>
        <end position="73"/>
    </location>
</feature>
<dbReference type="Gene3D" id="1.20.1250.20">
    <property type="entry name" value="MFS general substrate transporter like domains"/>
    <property type="match status" value="1"/>
</dbReference>
<evidence type="ECO:0000313" key="8">
    <source>
        <dbReference type="EMBL" id="SDD42099.1"/>
    </source>
</evidence>
<dbReference type="CDD" id="cd06173">
    <property type="entry name" value="MFS_MefA_like"/>
    <property type="match status" value="1"/>
</dbReference>
<keyword evidence="3 7" id="KW-0812">Transmembrane</keyword>
<feature type="transmembrane region" description="Helical" evidence="7">
    <location>
        <begin position="320"/>
        <end position="339"/>
    </location>
</feature>
<dbReference type="GO" id="GO:0022857">
    <property type="term" value="F:transmembrane transporter activity"/>
    <property type="evidence" value="ECO:0007669"/>
    <property type="project" value="InterPro"/>
</dbReference>
<evidence type="ECO:0000256" key="4">
    <source>
        <dbReference type="ARBA" id="ARBA00022989"/>
    </source>
</evidence>
<feature type="transmembrane region" description="Helical" evidence="7">
    <location>
        <begin position="157"/>
        <end position="190"/>
    </location>
</feature>
<dbReference type="AlphaFoldDB" id="A0A1G6ULE2"/>